<feature type="domain" description="DUF5714" evidence="1">
    <location>
        <begin position="14"/>
        <end position="185"/>
    </location>
</feature>
<name>A0ABS2F0U2_9ACTN</name>
<protein>
    <recommendedName>
        <fullName evidence="1">DUF5714 domain-containing protein</fullName>
    </recommendedName>
</protein>
<comment type="caution">
    <text evidence="2">The sequence shown here is derived from an EMBL/GenBank/DDBJ whole genome shotgun (WGS) entry which is preliminary data.</text>
</comment>
<dbReference type="InterPro" id="IPR043768">
    <property type="entry name" value="DUF5714"/>
</dbReference>
<dbReference type="EMBL" id="JACSNQ010000004">
    <property type="protein sequence ID" value="MBM6774599.1"/>
    <property type="molecule type" value="Genomic_DNA"/>
</dbReference>
<gene>
    <name evidence="2" type="ORF">H9X80_03440</name>
</gene>
<organism evidence="2 3">
    <name type="scientific">Olsenella profusa</name>
    <dbReference type="NCBI Taxonomy" id="138595"/>
    <lineage>
        <taxon>Bacteria</taxon>
        <taxon>Bacillati</taxon>
        <taxon>Actinomycetota</taxon>
        <taxon>Coriobacteriia</taxon>
        <taxon>Coriobacteriales</taxon>
        <taxon>Atopobiaceae</taxon>
        <taxon>Olsenella</taxon>
    </lineage>
</organism>
<reference evidence="2 3" key="1">
    <citation type="journal article" date="2021" name="Sci. Rep.">
        <title>The distribution of antibiotic resistance genes in chicken gut microbiota commensals.</title>
        <authorList>
            <person name="Juricova H."/>
            <person name="Matiasovicova J."/>
            <person name="Kubasova T."/>
            <person name="Cejkova D."/>
            <person name="Rychlik I."/>
        </authorList>
    </citation>
    <scope>NUCLEOTIDE SEQUENCE [LARGE SCALE GENOMIC DNA]</scope>
    <source>
        <strain evidence="2 3">An794</strain>
    </source>
</reference>
<keyword evidence="3" id="KW-1185">Reference proteome</keyword>
<evidence type="ECO:0000313" key="3">
    <source>
        <dbReference type="Proteomes" id="UP000712527"/>
    </source>
</evidence>
<proteinExistence type="predicted"/>
<evidence type="ECO:0000259" key="1">
    <source>
        <dbReference type="Pfam" id="PF18978"/>
    </source>
</evidence>
<sequence>MATSNDVPSWASVICENSTSTSPADILEDLMAAPECAAFGPVHHFLVGAALLASVRNATGSGDLRGQLQELSERSGAVPGGACARWGVCGAAASCGMALSILLGNAPLKAEGWSETQKMVADLLGQIAQAGSPRCCKRDSRVAVRGAVRWFNEVLGVDLRQPTSEPVCAVSSDNVACIGARCPYHG</sequence>
<dbReference type="RefSeq" id="WP_143786286.1">
    <property type="nucleotide sequence ID" value="NZ_JACSNQ010000004.1"/>
</dbReference>
<evidence type="ECO:0000313" key="2">
    <source>
        <dbReference type="EMBL" id="MBM6774599.1"/>
    </source>
</evidence>
<dbReference type="Proteomes" id="UP000712527">
    <property type="component" value="Unassembled WGS sequence"/>
</dbReference>
<accession>A0ABS2F0U2</accession>
<dbReference type="Pfam" id="PF18978">
    <property type="entry name" value="DUF5714"/>
    <property type="match status" value="1"/>
</dbReference>